<dbReference type="InterPro" id="IPR021836">
    <property type="entry name" value="DUF3429"/>
</dbReference>
<dbReference type="AlphaFoldDB" id="A0A023D0Z0"/>
<keyword evidence="1" id="KW-1133">Transmembrane helix</keyword>
<protein>
    <recommendedName>
        <fullName evidence="4">DUF3429 domain-containing protein</fullName>
    </recommendedName>
</protein>
<evidence type="ECO:0000256" key="1">
    <source>
        <dbReference type="SAM" id="Phobius"/>
    </source>
</evidence>
<keyword evidence="3" id="KW-1185">Reference proteome</keyword>
<dbReference type="PANTHER" id="PTHR15887">
    <property type="entry name" value="TRANSMEMBRANE PROTEIN 69"/>
    <property type="match status" value="1"/>
</dbReference>
<evidence type="ECO:0000313" key="3">
    <source>
        <dbReference type="Proteomes" id="UP000019760"/>
    </source>
</evidence>
<feature type="transmembrane region" description="Helical" evidence="1">
    <location>
        <begin position="143"/>
        <end position="163"/>
    </location>
</feature>
<reference evidence="2 3" key="2">
    <citation type="journal article" date="2014" name="FEMS Microbiol. Lett.">
        <title>Draft genomic DNA sequence of the facultatively methylotrophic bacterium Acidomonas methanolica type strain MB58.</title>
        <authorList>
            <person name="Higashiura N."/>
            <person name="Hadano H."/>
            <person name="Hirakawa H."/>
            <person name="Matsutani M."/>
            <person name="Takabe S."/>
            <person name="Matsushita K."/>
            <person name="Azuma Y."/>
        </authorList>
    </citation>
    <scope>NUCLEOTIDE SEQUENCE [LARGE SCALE GENOMIC DNA]</scope>
    <source>
        <strain evidence="2 3">MB58</strain>
    </source>
</reference>
<evidence type="ECO:0008006" key="4">
    <source>
        <dbReference type="Google" id="ProtNLM"/>
    </source>
</evidence>
<name>A0A023D0Z0_ACIMT</name>
<dbReference type="Proteomes" id="UP000019760">
    <property type="component" value="Unassembled WGS sequence"/>
</dbReference>
<accession>A0A023D0Z0</accession>
<dbReference type="EMBL" id="BAND01000005">
    <property type="protein sequence ID" value="GAJ27719.1"/>
    <property type="molecule type" value="Genomic_DNA"/>
</dbReference>
<organism evidence="2 3">
    <name type="scientific">Acidomonas methanolica NBRC 104435</name>
    <dbReference type="NCBI Taxonomy" id="1231351"/>
    <lineage>
        <taxon>Bacteria</taxon>
        <taxon>Pseudomonadati</taxon>
        <taxon>Pseudomonadota</taxon>
        <taxon>Alphaproteobacteria</taxon>
        <taxon>Acetobacterales</taxon>
        <taxon>Acetobacteraceae</taxon>
        <taxon>Acidomonas</taxon>
    </lineage>
</organism>
<gene>
    <name evidence="2" type="ORF">Amme_005_107</name>
</gene>
<sequence length="169" mass="17709">MYQDHELVKKLPFLAFLLGLASLVPFFVLASAILFFGTLGPVPRLALALLSYGAVALAFSGAVHWGMALETPGLVPAAGIAAWDRPRLFLGVLAALWAWGALFCGLAWGVPSGIGLLILGFIVVLLCERRAWRAGAIPQGYMLVRLIVTIGAVLCLATGLGAGEVPLSV</sequence>
<evidence type="ECO:0000313" key="2">
    <source>
        <dbReference type="EMBL" id="GAJ27719.1"/>
    </source>
</evidence>
<feature type="transmembrane region" description="Helical" evidence="1">
    <location>
        <begin position="12"/>
        <end position="39"/>
    </location>
</feature>
<dbReference type="PANTHER" id="PTHR15887:SF1">
    <property type="entry name" value="TRANSMEMBRANE PROTEIN 69"/>
    <property type="match status" value="1"/>
</dbReference>
<comment type="caution">
    <text evidence="2">The sequence shown here is derived from an EMBL/GenBank/DDBJ whole genome shotgun (WGS) entry which is preliminary data.</text>
</comment>
<feature type="transmembrane region" description="Helical" evidence="1">
    <location>
        <begin position="114"/>
        <end position="131"/>
    </location>
</feature>
<feature type="transmembrane region" description="Helical" evidence="1">
    <location>
        <begin position="88"/>
        <end position="108"/>
    </location>
</feature>
<reference evidence="3" key="1">
    <citation type="journal article" date="2014" name="FEMS Microbiol. Lett.">
        <title>Draft Genomic DNA Sequence of the Facultatively Methylotrophic Bacterium Acidomonas methanolica type strain MB58.</title>
        <authorList>
            <person name="Higashiura N."/>
            <person name="Hadano H."/>
            <person name="Hirakawa H."/>
            <person name="Matsutani M."/>
            <person name="Takabe S."/>
            <person name="Matsushita K."/>
            <person name="Azuma Y."/>
        </authorList>
    </citation>
    <scope>NUCLEOTIDE SEQUENCE [LARGE SCALE GENOMIC DNA]</scope>
    <source>
        <strain evidence="3">MB58</strain>
    </source>
</reference>
<keyword evidence="1" id="KW-0472">Membrane</keyword>
<proteinExistence type="predicted"/>
<keyword evidence="1" id="KW-0812">Transmembrane</keyword>
<feature type="transmembrane region" description="Helical" evidence="1">
    <location>
        <begin position="45"/>
        <end position="67"/>
    </location>
</feature>
<dbReference type="Pfam" id="PF11911">
    <property type="entry name" value="DUF3429"/>
    <property type="match status" value="1"/>
</dbReference>